<dbReference type="SUPFAM" id="SSF52777">
    <property type="entry name" value="CoA-dependent acyltransferases"/>
    <property type="match status" value="4"/>
</dbReference>
<dbReference type="FunFam" id="3.40.50.12780:FF:000012">
    <property type="entry name" value="Non-ribosomal peptide synthetase"/>
    <property type="match status" value="2"/>
</dbReference>
<dbReference type="Gene3D" id="2.30.38.10">
    <property type="entry name" value="Luciferase, Domain 3"/>
    <property type="match status" value="2"/>
</dbReference>
<dbReference type="STRING" id="1925591.BI308_05410"/>
<keyword evidence="3" id="KW-0596">Phosphopantetheine</keyword>
<dbReference type="PANTHER" id="PTHR45527:SF14">
    <property type="entry name" value="PLIPASTATIN SYNTHASE SUBUNIT B"/>
    <property type="match status" value="1"/>
</dbReference>
<dbReference type="SMART" id="SM00824">
    <property type="entry name" value="PKS_TE"/>
    <property type="match status" value="1"/>
</dbReference>
<dbReference type="InterPro" id="IPR025110">
    <property type="entry name" value="AMP-bd_C"/>
</dbReference>
<dbReference type="InterPro" id="IPR010071">
    <property type="entry name" value="AA_adenyl_dom"/>
</dbReference>
<sequence length="2987" mass="332765">MFADKTLNRPIGIVFEEQVWKAPDRVAIASNNHQWTYQTLNSRANAIANDILKSCDNGLERIALLLEHDGPAIASILAVLKVGKTYIPLDPTYPSSRLKSIVQDSQPQIILTNNRNWDLAQKITQAKIAIVNIDNLEYATTVSNLVLSISPETPAYILYTSGSTGVPKGVVQNHRNILHFIRAYRKTIHLSSSDKLTLLSSYSFDAAIIDIFAALLNGATLCLFDLKQEKITIYHSTPTVYRQLIDILNENSQAVRTELDSIRLVVLGGEAALTTDFESYKKYFAPDCLLVNLMGCSESSFNFQYTLNKETELSDRGLLPVGYPVPETELLLLDEAGNPALDSGEIAIRSPYIALGYWQNPELTKVVFLPDPEGRKQCIYRSGDLGRLRTDGVLEFLGRKDFQVKIRGFRVELGELEATLGQHPKVLSSVATSSKESPGNLYLVAYIVPDRQRVPTISELRSFLSERLPDYMMPSAFVMLDTLPLTPNNKIDRLALPAPKFSRLHLSTPFVQPSSKNQKVLVDIWSALLNVEVGIHDNFFELGGHSLLATRILSRIRNAFDLDLPVRALFECPTIAELTLAIETRIKGDLEPKKNAIAPAPRSQNLPSSFIQEEFWYLIHLAPNSAIYYTIKAAWRLTGTLNRTALKRAIAEMVSRHEILRTTFKLTEGLLVQVVASSLQIFVPEIDLQNLSPEEQSETLKRYSQKELERSFDLVNGPLFRVMVLQLGVKSHVLLLTMSHIIGDAWSTGIFFQELMTIYSAFASGKPSPLPKLSVQYADFACWQRERLTDQMLKPQLEYWKQQLSESLPLLELPTDRSRPLEQSFRGGRQSFHAPADLTEKLLELSQGEGATLYMTLLAALATLLFRYSSQEEINIGTPVSQRNVIETESLIGPFLNVLVLGIKLQNNPTFQDLLSQVRQTVLEALVHQEVPYPKVLETIQPERQLSHNPLFQVILDWVNLPTSKLEQLETSSLTTEPLLEIQDIEDKTTAVDLCLLVWETEGELNGYFQYSTDLFDAETISRMAEHFQVLLQAIVTNPEVQISQLLLLTQLERHQLFVEWNNTTTEYPQDRGIHQLFEQQVERTPDAVAVIFENQGLTYRELNGKANQLARYLQCLGVKPEVLVGICVERSLEMIIGLLGILKAGGAYVPLDPDYPSDRIASIFSSSKLKVLVTQETVLTSLPQHSARSVCLDAESEQIAWFSDRNLDITSQPENLAYVIYTSGSTGQPKGVEIGHQSLVNLVSAMQVTLGFSNSDSILAATTIGFDMAVPEIYLPLIVGGKTIVVSREVATDGKQLLSTLKNSGATVMQATPVTAKMLLAAGWHSSSGFKMICGGEAVPRELAVRLIEKGACLWNLYGPTETTVWSTACHLNASSYSSQRQEIDYSIGTPIANTQIYILDKHLQPVPIGVSGELHIGGAGLARGYHNHPELTAQKFIPNPLSNEPGSRLYKTGDLARYLPDGNIEFIGRIDNQVKIRGFRIELGEIEATLTQYPSLREAVVVVREDSTGDKRLVAYIVTQEQVAVSVLRMFLKTKLPDYMVPSAFVFLEAIPLTPNGKIDRRALPKPDASSFGTLTKIVPRTPTEELLAAIWTEVLGLDKVGIEENFFEIGGHSLKAMQAISRISDTFSVDIPLKKLFQLPTIAELAKGIETDRTEGKTGLQLPAIAVTARDTTIPLSFAQQRLWFLYLLEGKNATYNIPVAIHLDGFLNIAALQAALVEIVRRHDILRVTFQAENGTPFQAIATPSNGEFPVIDLQNIPEASQERKVHRFLTEEASHFFDITTERLVRFKLLRLSPQSNILLLTMHHIVSDDWSLGVFFRELQVLYAAFSQQQPSPLPELPIQYADFAIWQRQYLTPEVLATQVNYWKRQLAEIPPQLELPTDRPRPSVRGFRGASESFSVPVELTAKLLQVSEQYSATLFMTLLAAFSTLLYRYSGQTDIVVGSPIANRDRPEIESLIGFFVNTLVLRTTFAENPSFVSLLHQLRETCLDAYSHGDVPFEQLVEELQPERNPSYTPLFQVMFALQYEEEEKTGESWELSGLKVSRLATNSATSKFDMTLWMRVTESGLTGRWEYNTDLFDAETIYRMALHFQNVLEAIVACPEEKVAFLPLMAQAERDRLLLASNNTRAQYADNYCLHQVFEQQVERTPDAIAVVFEEEQVTYWELNARANQLARYLQSLGVGPEVLVGICVERSLSTIVGLLGILKAGGAYLPLDPDYPPERLAYIFSNSQAAVLVTTQELTVRLQVLPDLVVCLDSDWELISSCSTDNLSSPVRPENLAYIIYTSGSTGKPKGVEICHQSLVNFLRGMAIKPGLTDTDIILAVTTLSFDIAALEIYLPLIVGAKIVLASREVATDGQQLLSKLELEGTTAMQATPATWQMLLTSGWQGNSHLKILCGGEPLSKQLAIQLLEKGSSLWNLYGPTEATVWSTVCPVSASDLIESKENVSVAIGRPIANTQIYILDNYLQPVPIGVPGELHIGGAGLARGYLNRPELTEQKFISNPFSDEPGSRLYKTGDKARYLPDGKIEFIGRIDNQVKIRGFRIELGEIEATLAQHPNVGEAVVIVREDTPADKQLVAYMVTKEEVTSSDVRSFLKTKLPNYMVPSVFVFLEALPLTPNGKVNRRALPAPDTEQREKGAIAPRTTTELQLCQIWSEVLKISTLGVQDNFFELGGHSLLAVRLMARIERQLGIHLPLTTLFTEPTIESQANLLKAKNDISSHSPLVPIQASGELPPFFCVHPVGGNVLCYAQLARHLGNNRPFYGLQSVGLSSEKEPLTKIEEMAAIYIEALQEIQPHGPYYLGGWSMGGVVAWEMVRQLQTLGQNVELLALIDSYVPSQNQKPIDDAFLINALLGDLGGIFGTEFSISTHELHQLQPSEQLGCILTEAKRLNILPREISLKQVDRLFEVFKANLKAIYDYQPQPYWGRVALFSANELEEDRGWSSWVTGKLETYMIPGDHYGMMRSPHVGVLAQKLGACLN</sequence>
<comment type="cofactor">
    <cofactor evidence="1">
        <name>pantetheine 4'-phosphate</name>
        <dbReference type="ChEBI" id="CHEBI:47942"/>
    </cofactor>
</comment>
<dbReference type="Gene3D" id="1.10.1200.10">
    <property type="entry name" value="ACP-like"/>
    <property type="match status" value="3"/>
</dbReference>
<dbReference type="Gene3D" id="3.30.300.30">
    <property type="match status" value="3"/>
</dbReference>
<comment type="caution">
    <text evidence="6">The sequence shown here is derived from an EMBL/GenBank/DDBJ whole genome shotgun (WGS) entry which is preliminary data.</text>
</comment>
<dbReference type="CDD" id="cd12116">
    <property type="entry name" value="A_NRPS_Ta1_like"/>
    <property type="match status" value="1"/>
</dbReference>
<dbReference type="InterPro" id="IPR009081">
    <property type="entry name" value="PP-bd_ACP"/>
</dbReference>
<reference evidence="6" key="1">
    <citation type="submission" date="2016-10" db="EMBL/GenBank/DDBJ databases">
        <title>CRISPR-Cas defence system in Roseofilum reptotaenium: evidence of a bacteriophage-cyanobacterium arms race in the coral black band disease.</title>
        <authorList>
            <person name="Buerger P."/>
            <person name="Wood-Charlson E.M."/>
            <person name="Weynberg K.D."/>
            <person name="Willis B."/>
            <person name="Van Oppen M.J."/>
        </authorList>
    </citation>
    <scope>NUCLEOTIDE SEQUENCE [LARGE SCALE GENOMIC DNA]</scope>
    <source>
        <strain evidence="6">AO1-A</strain>
    </source>
</reference>
<dbReference type="Pfam" id="PF00550">
    <property type="entry name" value="PP-binding"/>
    <property type="match status" value="3"/>
</dbReference>
<dbReference type="Pfam" id="PF00501">
    <property type="entry name" value="AMP-binding"/>
    <property type="match status" value="3"/>
</dbReference>
<feature type="domain" description="Carrier" evidence="5">
    <location>
        <begin position="512"/>
        <end position="586"/>
    </location>
</feature>
<dbReference type="FunFam" id="2.30.38.10:FF:000001">
    <property type="entry name" value="Non-ribosomal peptide synthetase PvdI"/>
    <property type="match status" value="2"/>
</dbReference>
<keyword evidence="4" id="KW-0597">Phosphoprotein</keyword>
<dbReference type="GO" id="GO:0044550">
    <property type="term" value="P:secondary metabolite biosynthetic process"/>
    <property type="evidence" value="ECO:0007669"/>
    <property type="project" value="UniProtKB-ARBA"/>
</dbReference>
<dbReference type="Gene3D" id="3.40.50.1820">
    <property type="entry name" value="alpha/beta hydrolase"/>
    <property type="match status" value="1"/>
</dbReference>
<dbReference type="PROSITE" id="PS00455">
    <property type="entry name" value="AMP_BINDING"/>
    <property type="match status" value="3"/>
</dbReference>
<dbReference type="InterPro" id="IPR023213">
    <property type="entry name" value="CAT-like_dom_sf"/>
</dbReference>
<evidence type="ECO:0000313" key="6">
    <source>
        <dbReference type="EMBL" id="OJJ26534.1"/>
    </source>
</evidence>
<dbReference type="FunFam" id="3.30.559.10:FF:000012">
    <property type="entry name" value="Non-ribosomal peptide synthetase"/>
    <property type="match status" value="1"/>
</dbReference>
<dbReference type="PANTHER" id="PTHR45527">
    <property type="entry name" value="NONRIBOSOMAL PEPTIDE SYNTHETASE"/>
    <property type="match status" value="1"/>
</dbReference>
<dbReference type="FunFam" id="3.40.50.980:FF:000001">
    <property type="entry name" value="Non-ribosomal peptide synthetase"/>
    <property type="match status" value="2"/>
</dbReference>
<gene>
    <name evidence="6" type="ORF">BI308_05410</name>
</gene>
<dbReference type="Pfam" id="PF00668">
    <property type="entry name" value="Condensation"/>
    <property type="match status" value="2"/>
</dbReference>
<dbReference type="InterPro" id="IPR045851">
    <property type="entry name" value="AMP-bd_C_sf"/>
</dbReference>
<dbReference type="SUPFAM" id="SSF53474">
    <property type="entry name" value="alpha/beta-Hydrolases"/>
    <property type="match status" value="1"/>
</dbReference>
<proteinExistence type="inferred from homology"/>
<organism evidence="6 7">
    <name type="scientific">Roseofilum reptotaenium AO1-A</name>
    <dbReference type="NCBI Taxonomy" id="1925591"/>
    <lineage>
        <taxon>Bacteria</taxon>
        <taxon>Bacillati</taxon>
        <taxon>Cyanobacteriota</taxon>
        <taxon>Cyanophyceae</taxon>
        <taxon>Desertifilales</taxon>
        <taxon>Desertifilaceae</taxon>
        <taxon>Roseofilum</taxon>
    </lineage>
</organism>
<feature type="domain" description="Carrier" evidence="5">
    <location>
        <begin position="1581"/>
        <end position="1656"/>
    </location>
</feature>
<dbReference type="SUPFAM" id="SSF56801">
    <property type="entry name" value="Acetyl-CoA synthetase-like"/>
    <property type="match status" value="3"/>
</dbReference>
<dbReference type="InterPro" id="IPR006162">
    <property type="entry name" value="Ppantetheine_attach_site"/>
</dbReference>
<name>A0A1L9QV50_9CYAN</name>
<evidence type="ECO:0000256" key="3">
    <source>
        <dbReference type="ARBA" id="ARBA00022450"/>
    </source>
</evidence>
<dbReference type="InterPro" id="IPR020845">
    <property type="entry name" value="AMP-binding_CS"/>
</dbReference>
<dbReference type="CDD" id="cd19531">
    <property type="entry name" value="LCL_NRPS-like"/>
    <property type="match status" value="2"/>
</dbReference>
<dbReference type="NCBIfam" id="NF003417">
    <property type="entry name" value="PRK04813.1"/>
    <property type="match status" value="3"/>
</dbReference>
<feature type="domain" description="Carrier" evidence="5">
    <location>
        <begin position="2647"/>
        <end position="2722"/>
    </location>
</feature>
<dbReference type="PROSITE" id="PS00012">
    <property type="entry name" value="PHOSPHOPANTETHEINE"/>
    <property type="match status" value="2"/>
</dbReference>
<evidence type="ECO:0000256" key="1">
    <source>
        <dbReference type="ARBA" id="ARBA00001957"/>
    </source>
</evidence>
<dbReference type="GO" id="GO:0031177">
    <property type="term" value="F:phosphopantetheine binding"/>
    <property type="evidence" value="ECO:0007669"/>
    <property type="project" value="InterPro"/>
</dbReference>
<dbReference type="InterPro" id="IPR036736">
    <property type="entry name" value="ACP-like_sf"/>
</dbReference>
<dbReference type="Gene3D" id="3.30.559.10">
    <property type="entry name" value="Chloramphenicol acetyltransferase-like domain"/>
    <property type="match status" value="2"/>
</dbReference>
<dbReference type="InterPro" id="IPR001242">
    <property type="entry name" value="Condensation_dom"/>
</dbReference>
<dbReference type="CDD" id="cd05930">
    <property type="entry name" value="A_NRPS"/>
    <property type="match status" value="2"/>
</dbReference>
<dbReference type="InterPro" id="IPR001031">
    <property type="entry name" value="Thioesterase"/>
</dbReference>
<dbReference type="FunFam" id="1.10.1200.10:FF:000005">
    <property type="entry name" value="Nonribosomal peptide synthetase 1"/>
    <property type="match status" value="3"/>
</dbReference>
<dbReference type="GO" id="GO:0003824">
    <property type="term" value="F:catalytic activity"/>
    <property type="evidence" value="ECO:0007669"/>
    <property type="project" value="InterPro"/>
</dbReference>
<dbReference type="Pfam" id="PF13193">
    <property type="entry name" value="AMP-binding_C"/>
    <property type="match status" value="3"/>
</dbReference>
<dbReference type="GO" id="GO:0005829">
    <property type="term" value="C:cytosol"/>
    <property type="evidence" value="ECO:0007669"/>
    <property type="project" value="TreeGrafter"/>
</dbReference>
<evidence type="ECO:0000313" key="7">
    <source>
        <dbReference type="Proteomes" id="UP000183940"/>
    </source>
</evidence>
<dbReference type="InterPro" id="IPR042099">
    <property type="entry name" value="ANL_N_sf"/>
</dbReference>
<dbReference type="InterPro" id="IPR020802">
    <property type="entry name" value="TesA-like"/>
</dbReference>
<dbReference type="SUPFAM" id="SSF47336">
    <property type="entry name" value="ACP-like"/>
    <property type="match status" value="3"/>
</dbReference>
<dbReference type="Gene3D" id="3.40.50.12780">
    <property type="entry name" value="N-terminal domain of ligase-like"/>
    <property type="match status" value="1"/>
</dbReference>
<accession>A0A1L9QV50</accession>
<dbReference type="InterPro" id="IPR020806">
    <property type="entry name" value="PKS_PP-bd"/>
</dbReference>
<dbReference type="PROSITE" id="PS50075">
    <property type="entry name" value="CARRIER"/>
    <property type="match status" value="3"/>
</dbReference>
<evidence type="ECO:0000259" key="5">
    <source>
        <dbReference type="PROSITE" id="PS50075"/>
    </source>
</evidence>
<dbReference type="Pfam" id="PF00975">
    <property type="entry name" value="Thioesterase"/>
    <property type="match status" value="1"/>
</dbReference>
<dbReference type="GO" id="GO:0043041">
    <property type="term" value="P:amino acid activation for nonribosomal peptide biosynthetic process"/>
    <property type="evidence" value="ECO:0007669"/>
    <property type="project" value="TreeGrafter"/>
</dbReference>
<dbReference type="NCBIfam" id="TIGR01733">
    <property type="entry name" value="AA-adenyl-dom"/>
    <property type="match status" value="3"/>
</dbReference>
<evidence type="ECO:0000256" key="2">
    <source>
        <dbReference type="ARBA" id="ARBA00006432"/>
    </source>
</evidence>
<protein>
    <recommendedName>
        <fullName evidence="5">Carrier domain-containing protein</fullName>
    </recommendedName>
</protein>
<dbReference type="Gene3D" id="3.30.559.30">
    <property type="entry name" value="Nonribosomal peptide synthetase, condensation domain"/>
    <property type="match status" value="2"/>
</dbReference>
<dbReference type="EMBL" id="MLAW01000006">
    <property type="protein sequence ID" value="OJJ26534.1"/>
    <property type="molecule type" value="Genomic_DNA"/>
</dbReference>
<dbReference type="FunFam" id="3.30.300.30:FF:000010">
    <property type="entry name" value="Enterobactin synthetase component F"/>
    <property type="match status" value="3"/>
</dbReference>
<dbReference type="SMART" id="SM00823">
    <property type="entry name" value="PKS_PP"/>
    <property type="match status" value="3"/>
</dbReference>
<dbReference type="Proteomes" id="UP000183940">
    <property type="component" value="Unassembled WGS sequence"/>
</dbReference>
<keyword evidence="7" id="KW-1185">Reference proteome</keyword>
<evidence type="ECO:0000256" key="4">
    <source>
        <dbReference type="ARBA" id="ARBA00022553"/>
    </source>
</evidence>
<comment type="similarity">
    <text evidence="2">Belongs to the ATP-dependent AMP-binding enzyme family.</text>
</comment>
<dbReference type="InterPro" id="IPR029058">
    <property type="entry name" value="AB_hydrolase_fold"/>
</dbReference>
<dbReference type="GO" id="GO:0008610">
    <property type="term" value="P:lipid biosynthetic process"/>
    <property type="evidence" value="ECO:0007669"/>
    <property type="project" value="UniProtKB-ARBA"/>
</dbReference>
<dbReference type="Gene3D" id="3.40.50.980">
    <property type="match status" value="4"/>
</dbReference>
<dbReference type="InterPro" id="IPR000873">
    <property type="entry name" value="AMP-dep_synth/lig_dom"/>
</dbReference>